<dbReference type="PANTHER" id="PTHR30032:SF4">
    <property type="entry name" value="AMIDASE ENHANCER"/>
    <property type="match status" value="1"/>
</dbReference>
<dbReference type="GO" id="GO:0030288">
    <property type="term" value="C:outer membrane-bounded periplasmic space"/>
    <property type="evidence" value="ECO:0007669"/>
    <property type="project" value="TreeGrafter"/>
</dbReference>
<dbReference type="AlphaFoldDB" id="A0A6N3EM24"/>
<dbReference type="EMBL" id="CACRUE010000036">
    <property type="protein sequence ID" value="VYU40359.1"/>
    <property type="molecule type" value="Genomic_DNA"/>
</dbReference>
<dbReference type="Pfam" id="PF08486">
    <property type="entry name" value="SpoIID"/>
    <property type="match status" value="1"/>
</dbReference>
<protein>
    <submittedName>
        <fullName evidence="3">Amidase enhancer</fullName>
    </submittedName>
</protein>
<name>A0A6N3EM24_9FIRM</name>
<keyword evidence="1" id="KW-0812">Transmembrane</keyword>
<evidence type="ECO:0000259" key="2">
    <source>
        <dbReference type="Pfam" id="PF08486"/>
    </source>
</evidence>
<evidence type="ECO:0000256" key="1">
    <source>
        <dbReference type="SAM" id="Phobius"/>
    </source>
</evidence>
<gene>
    <name evidence="3" type="primary">lytB</name>
    <name evidence="3" type="ORF">IBLFYP30_02551</name>
</gene>
<dbReference type="InterPro" id="IPR051922">
    <property type="entry name" value="Bact_Sporulation_Assoc"/>
</dbReference>
<dbReference type="NCBIfam" id="TIGR02669">
    <property type="entry name" value="SpoIID_LytB"/>
    <property type="match status" value="1"/>
</dbReference>
<dbReference type="InterPro" id="IPR013693">
    <property type="entry name" value="SpoIID/LytB_N"/>
</dbReference>
<organism evidence="3">
    <name type="scientific">Intestinibacter bartlettii</name>
    <dbReference type="NCBI Taxonomy" id="261299"/>
    <lineage>
        <taxon>Bacteria</taxon>
        <taxon>Bacillati</taxon>
        <taxon>Bacillota</taxon>
        <taxon>Clostridia</taxon>
        <taxon>Peptostreptococcales</taxon>
        <taxon>Peptostreptococcaceae</taxon>
        <taxon>Intestinibacter</taxon>
    </lineage>
</organism>
<keyword evidence="1" id="KW-1133">Transmembrane helix</keyword>
<proteinExistence type="predicted"/>
<dbReference type="GO" id="GO:0030435">
    <property type="term" value="P:sporulation resulting in formation of a cellular spore"/>
    <property type="evidence" value="ECO:0007669"/>
    <property type="project" value="InterPro"/>
</dbReference>
<reference evidence="3" key="1">
    <citation type="submission" date="2019-11" db="EMBL/GenBank/DDBJ databases">
        <authorList>
            <person name="Feng L."/>
        </authorList>
    </citation>
    <scope>NUCLEOTIDE SEQUENCE</scope>
    <source>
        <strain evidence="3">IbartlettiiLFYP30</strain>
    </source>
</reference>
<dbReference type="InterPro" id="IPR014225">
    <property type="entry name" value="Spore_II_D_firmicutes"/>
</dbReference>
<feature type="domain" description="Sporulation stage II protein D amidase enhancer LytB N-terminal" evidence="2">
    <location>
        <begin position="65"/>
        <end position="172"/>
    </location>
</feature>
<keyword evidence="1" id="KW-0472">Membrane</keyword>
<feature type="transmembrane region" description="Helical" evidence="1">
    <location>
        <begin position="7"/>
        <end position="27"/>
    </location>
</feature>
<dbReference type="NCBIfam" id="TIGR02870">
    <property type="entry name" value="spore_II_D"/>
    <property type="match status" value="1"/>
</dbReference>
<accession>A0A6N3EM24</accession>
<sequence>MKRPIILLMGTMIFGILLSVLISVLFYGKNEVSNSIDAGTKKIVQKEDKDPYEKVDKTSPTISVYNSSTSKIEEMDIETFLYGVLSAEMSSDFSEEALKAQAVAARTYIIYKKENNMTKGHKGADICTDSNHCQAYFSYNELKKNKGEDWIKESYPKIKKAVDDTKGHILTYDEKAILPLYFSTSSGKTENCEEVFSSQYPYLKSVSSPYEEQSPRYYTETKISKYKFVNALNKSYSNISLSVDNLINQIKVLERTNAGSVKTIQIGDKKLSGRNIRTLFGLNSSNFDIGFENDTVVFKVKGYGHGVGMSQWGAEGMAQKNYKYYDILCHYYTGIEIKDIY</sequence>
<dbReference type="PANTHER" id="PTHR30032">
    <property type="entry name" value="N-ACETYLMURAMOYL-L-ALANINE AMIDASE-RELATED"/>
    <property type="match status" value="1"/>
</dbReference>
<dbReference type="InterPro" id="IPR013486">
    <property type="entry name" value="SpoIID/LytB"/>
</dbReference>
<evidence type="ECO:0000313" key="3">
    <source>
        <dbReference type="EMBL" id="VYU40359.1"/>
    </source>
</evidence>